<reference evidence="1 2" key="1">
    <citation type="submission" date="2019-03" db="EMBL/GenBank/DDBJ databases">
        <title>Genomic Encyclopedia of Archaeal and Bacterial Type Strains, Phase II (KMG-II): from individual species to whole genera.</title>
        <authorList>
            <person name="Goeker M."/>
        </authorList>
    </citation>
    <scope>NUCLEOTIDE SEQUENCE [LARGE SCALE GENOMIC DNA]</scope>
    <source>
        <strain evidence="1 2">DSM 29467</strain>
    </source>
</reference>
<comment type="caution">
    <text evidence="1">The sequence shown here is derived from an EMBL/GenBank/DDBJ whole genome shotgun (WGS) entry which is preliminary data.</text>
</comment>
<protein>
    <submittedName>
        <fullName evidence="1">Uncharacterized protein</fullName>
    </submittedName>
</protein>
<accession>A0A4R7LMK9</accession>
<dbReference type="AlphaFoldDB" id="A0A4R7LMK9"/>
<dbReference type="Proteomes" id="UP000294563">
    <property type="component" value="Unassembled WGS sequence"/>
</dbReference>
<evidence type="ECO:0000313" key="1">
    <source>
        <dbReference type="EMBL" id="TDT77253.1"/>
    </source>
</evidence>
<organism evidence="1 2">
    <name type="scientific">Litoreibacter halocynthiae</name>
    <dbReference type="NCBI Taxonomy" id="1242689"/>
    <lineage>
        <taxon>Bacteria</taxon>
        <taxon>Pseudomonadati</taxon>
        <taxon>Pseudomonadota</taxon>
        <taxon>Alphaproteobacteria</taxon>
        <taxon>Rhodobacterales</taxon>
        <taxon>Roseobacteraceae</taxon>
        <taxon>Litoreibacter</taxon>
    </lineage>
</organism>
<name>A0A4R7LMK9_9RHOB</name>
<gene>
    <name evidence="1" type="ORF">BDE40_0533</name>
</gene>
<keyword evidence="2" id="KW-1185">Reference proteome</keyword>
<sequence>MRSVCFEPDLYLVSALRRMCINCYISYLVAPLHMTIYDLAPVVGRIELTSEKKQIDKQVAVAKERISSLSDPKALLRFHENVERFQGIDEVQREDLIQLIEERLRSVSPSAATKVFGPKDSEAREILEQVFLRTCSEFDLSQNQVKNGVKTGGDMIAGRKHVDVYISYKNDDKWRASLAWLQDTTADVPNLRVEKLQVGSQDKTNREEALFTVLQVDLAEQKYRQMLRTIVHQ</sequence>
<proteinExistence type="predicted"/>
<evidence type="ECO:0000313" key="2">
    <source>
        <dbReference type="Proteomes" id="UP000294563"/>
    </source>
</evidence>
<dbReference type="EMBL" id="SOBH01000001">
    <property type="protein sequence ID" value="TDT77253.1"/>
    <property type="molecule type" value="Genomic_DNA"/>
</dbReference>